<keyword evidence="3" id="KW-1185">Reference proteome</keyword>
<dbReference type="PANTHER" id="PTHR31672">
    <property type="entry name" value="BNACNNG10540D PROTEIN"/>
    <property type="match status" value="1"/>
</dbReference>
<name>A0A484LLG3_9ASTE</name>
<dbReference type="OrthoDB" id="1555129at2759"/>
<dbReference type="InterPro" id="IPR017451">
    <property type="entry name" value="F-box-assoc_interact_dom"/>
</dbReference>
<dbReference type="PANTHER" id="PTHR31672:SF13">
    <property type="entry name" value="F-BOX PROTEIN CPR30-LIKE"/>
    <property type="match status" value="1"/>
</dbReference>
<proteinExistence type="predicted"/>
<reference evidence="2 3" key="1">
    <citation type="submission" date="2018-04" db="EMBL/GenBank/DDBJ databases">
        <authorList>
            <person name="Vogel A."/>
        </authorList>
    </citation>
    <scope>NUCLEOTIDE SEQUENCE [LARGE SCALE GENOMIC DNA]</scope>
</reference>
<dbReference type="AlphaFoldDB" id="A0A484LLG3"/>
<organism evidence="2 3">
    <name type="scientific">Cuscuta campestris</name>
    <dbReference type="NCBI Taxonomy" id="132261"/>
    <lineage>
        <taxon>Eukaryota</taxon>
        <taxon>Viridiplantae</taxon>
        <taxon>Streptophyta</taxon>
        <taxon>Embryophyta</taxon>
        <taxon>Tracheophyta</taxon>
        <taxon>Spermatophyta</taxon>
        <taxon>Magnoliopsida</taxon>
        <taxon>eudicotyledons</taxon>
        <taxon>Gunneridae</taxon>
        <taxon>Pentapetalae</taxon>
        <taxon>asterids</taxon>
        <taxon>lamiids</taxon>
        <taxon>Solanales</taxon>
        <taxon>Convolvulaceae</taxon>
        <taxon>Cuscuteae</taxon>
        <taxon>Cuscuta</taxon>
        <taxon>Cuscuta subgen. Grammica</taxon>
        <taxon>Cuscuta sect. Cleistogrammica</taxon>
    </lineage>
</organism>
<dbReference type="InterPro" id="IPR013187">
    <property type="entry name" value="F-box-assoc_dom_typ3"/>
</dbReference>
<dbReference type="SUPFAM" id="SSF50974">
    <property type="entry name" value="Nitrous oxide reductase, N-terminal domain"/>
    <property type="match status" value="1"/>
</dbReference>
<sequence>MSGHVLWNPTTGEYKILPKLFVEAPPHHTYVCQSFGMWSDHRFEDYKLLNLVHARLEDEKRNFLGSSYHIDLYSLKTNSWKRIPCTEFVGFDGSTCACISGVFYCKAYLKESHAILSFDFATETLSSIPAPNNSWHRYYFLEYKGLLSAFECWSHKKGYPPYTPWKYELWVMRDGSWTMESIIRTRGVKEPLWFSPDGKLLYFASWTDELVVVDRDTGKLKYLGVHWSTTYTIKHPMMVPLYESFVRFN</sequence>
<evidence type="ECO:0000313" key="3">
    <source>
        <dbReference type="Proteomes" id="UP000595140"/>
    </source>
</evidence>
<feature type="domain" description="F-box associated beta-propeller type 3" evidence="1">
    <location>
        <begin position="4"/>
        <end position="183"/>
    </location>
</feature>
<dbReference type="EMBL" id="OOIL02001634">
    <property type="protein sequence ID" value="VFQ77144.1"/>
    <property type="molecule type" value="Genomic_DNA"/>
</dbReference>
<dbReference type="Proteomes" id="UP000595140">
    <property type="component" value="Unassembled WGS sequence"/>
</dbReference>
<dbReference type="InterPro" id="IPR050796">
    <property type="entry name" value="SCF_F-box_component"/>
</dbReference>
<protein>
    <recommendedName>
        <fullName evidence="1">F-box associated beta-propeller type 3 domain-containing protein</fullName>
    </recommendedName>
</protein>
<gene>
    <name evidence="2" type="ORF">CCAM_LOCUS18920</name>
</gene>
<evidence type="ECO:0000259" key="1">
    <source>
        <dbReference type="Pfam" id="PF08268"/>
    </source>
</evidence>
<evidence type="ECO:0000313" key="2">
    <source>
        <dbReference type="EMBL" id="VFQ77144.1"/>
    </source>
</evidence>
<dbReference type="Pfam" id="PF08268">
    <property type="entry name" value="FBA_3"/>
    <property type="match status" value="1"/>
</dbReference>
<dbReference type="InterPro" id="IPR011045">
    <property type="entry name" value="N2O_reductase_N"/>
</dbReference>
<dbReference type="NCBIfam" id="TIGR01640">
    <property type="entry name" value="F_box_assoc_1"/>
    <property type="match status" value="1"/>
</dbReference>
<accession>A0A484LLG3</accession>